<gene>
    <name evidence="5" type="ORF">CKO13_04005</name>
</gene>
<comment type="catalytic activity">
    <reaction evidence="2">
        <text>2 GTP = 3',3'-c-di-GMP + 2 diphosphate</text>
        <dbReference type="Rhea" id="RHEA:24898"/>
        <dbReference type="ChEBI" id="CHEBI:33019"/>
        <dbReference type="ChEBI" id="CHEBI:37565"/>
        <dbReference type="ChEBI" id="CHEBI:58805"/>
        <dbReference type="EC" id="2.7.7.65"/>
    </reaction>
</comment>
<dbReference type="SUPFAM" id="SSF55785">
    <property type="entry name" value="PYP-like sensor domain (PAS domain)"/>
    <property type="match status" value="3"/>
</dbReference>
<dbReference type="RefSeq" id="WP_200257055.1">
    <property type="nucleotide sequence ID" value="NZ_NRSH01000028.1"/>
</dbReference>
<dbReference type="SUPFAM" id="SSF55073">
    <property type="entry name" value="Nucleotide cyclase"/>
    <property type="match status" value="1"/>
</dbReference>
<organism evidence="5 6">
    <name type="scientific">Halorhodospira neutriphila</name>
    <dbReference type="NCBI Taxonomy" id="168379"/>
    <lineage>
        <taxon>Bacteria</taxon>
        <taxon>Pseudomonadati</taxon>
        <taxon>Pseudomonadota</taxon>
        <taxon>Gammaproteobacteria</taxon>
        <taxon>Chromatiales</taxon>
        <taxon>Ectothiorhodospiraceae</taxon>
        <taxon>Halorhodospira</taxon>
    </lineage>
</organism>
<evidence type="ECO:0000256" key="1">
    <source>
        <dbReference type="ARBA" id="ARBA00012528"/>
    </source>
</evidence>
<name>A0ABS1E3Z7_9GAMM</name>
<dbReference type="InterPro" id="IPR035965">
    <property type="entry name" value="PAS-like_dom_sf"/>
</dbReference>
<dbReference type="InterPro" id="IPR000160">
    <property type="entry name" value="GGDEF_dom"/>
</dbReference>
<dbReference type="CDD" id="cd01949">
    <property type="entry name" value="GGDEF"/>
    <property type="match status" value="1"/>
</dbReference>
<dbReference type="InterPro" id="IPR000014">
    <property type="entry name" value="PAS"/>
</dbReference>
<dbReference type="NCBIfam" id="TIGR00229">
    <property type="entry name" value="sensory_box"/>
    <property type="match status" value="2"/>
</dbReference>
<reference evidence="5 6" key="1">
    <citation type="journal article" date="2020" name="Microorganisms">
        <title>Osmotic Adaptation and Compatible Solute Biosynthesis of Phototrophic Bacteria as Revealed from Genome Analyses.</title>
        <authorList>
            <person name="Imhoff J.F."/>
            <person name="Rahn T."/>
            <person name="Kunzel S."/>
            <person name="Keller A."/>
            <person name="Neulinger S.C."/>
        </authorList>
    </citation>
    <scope>NUCLEOTIDE SEQUENCE [LARGE SCALE GENOMIC DNA]</scope>
    <source>
        <strain evidence="5 6">DSM 15116</strain>
    </source>
</reference>
<feature type="domain" description="PAC" evidence="3">
    <location>
        <begin position="349"/>
        <end position="402"/>
    </location>
</feature>
<dbReference type="PROSITE" id="PS50113">
    <property type="entry name" value="PAC"/>
    <property type="match status" value="2"/>
</dbReference>
<dbReference type="InterPro" id="IPR000700">
    <property type="entry name" value="PAS-assoc_C"/>
</dbReference>
<dbReference type="PROSITE" id="PS50887">
    <property type="entry name" value="GGDEF"/>
    <property type="match status" value="1"/>
</dbReference>
<evidence type="ECO:0000313" key="5">
    <source>
        <dbReference type="EMBL" id="MBK1726200.1"/>
    </source>
</evidence>
<dbReference type="SMART" id="SM00086">
    <property type="entry name" value="PAC"/>
    <property type="match status" value="3"/>
</dbReference>
<feature type="domain" description="GGDEF" evidence="4">
    <location>
        <begin position="558"/>
        <end position="686"/>
    </location>
</feature>
<comment type="caution">
    <text evidence="5">The sequence shown here is derived from an EMBL/GenBank/DDBJ whole genome shotgun (WGS) entry which is preliminary data.</text>
</comment>
<dbReference type="Pfam" id="PF13426">
    <property type="entry name" value="PAS_9"/>
    <property type="match status" value="1"/>
</dbReference>
<dbReference type="InterPro" id="IPR043128">
    <property type="entry name" value="Rev_trsase/Diguanyl_cyclase"/>
</dbReference>
<dbReference type="PANTHER" id="PTHR45138:SF9">
    <property type="entry name" value="DIGUANYLATE CYCLASE DGCM-RELATED"/>
    <property type="match status" value="1"/>
</dbReference>
<sequence length="686" mass="77153">MGPRTQHHQPDGQRYRAAFEQSRDAIMFLEPHGYRDCNPATLRLFGVPDVATFLTTHPGKQLSPPLQPDGRPSAQAAAERIEQAYRDGYAFFEWQHRTLDGAEFPTEVSLSRIDQAGGPILQVIVRDISERKRMEAELRREVANRRQYQAAFEQSRDAIMLLDADGFRDCNPATLTMFRVPDSAAFRRTHPADLSPLFQPDGRASREASAAYIDEALRRGEAFFAWQHCTWDGDTFPAEVLLSRVELEQGAILQAVVRDISERTRMERDLEQKEAHYRLAQSSARFGIWEWDLEQDRIHWDPDCWAMLGYPPETDSVLSTAAWRGMIAPSDLARVEPEIRRKQATGERFSLELRCRRADGGWLWIQCRGQTTAFRGDGSAWRITGTHVDIDRLKATETQLRERIKEMELLTEVIRLAFDETLSSEEMLQAVARALPNGWQAPGSTAARIRGGGVEATSEPFFEAERRQAAVSSQPSSPVQVEIFRQDKGPPHGADFLPEEQQLLEAVTEEIGQALRHREAQQALQRQATVDPLTGVFNRQRFEAELERTLARHERYSDTAAIAMLDIDHFKAVNDAYGHNVGDRVLREVAERISEALRLGDTLGRWGGEEFLILLPGTGLGGARRAAERFRARIEAAPLPPVGRVTISLGVTAIRGNDSTTGLLARVDEALYEAKNCNGRNSVAAR</sequence>
<dbReference type="EC" id="2.7.7.65" evidence="1"/>
<dbReference type="EMBL" id="NRSH01000028">
    <property type="protein sequence ID" value="MBK1726200.1"/>
    <property type="molecule type" value="Genomic_DNA"/>
</dbReference>
<evidence type="ECO:0000256" key="2">
    <source>
        <dbReference type="ARBA" id="ARBA00034247"/>
    </source>
</evidence>
<dbReference type="InterPro" id="IPR001610">
    <property type="entry name" value="PAC"/>
</dbReference>
<accession>A0ABS1E3Z7</accession>
<dbReference type="InterPro" id="IPR029787">
    <property type="entry name" value="Nucleotide_cyclase"/>
</dbReference>
<dbReference type="Gene3D" id="3.30.70.270">
    <property type="match status" value="1"/>
</dbReference>
<dbReference type="Pfam" id="PF13188">
    <property type="entry name" value="PAS_8"/>
    <property type="match status" value="1"/>
</dbReference>
<dbReference type="Proteomes" id="UP000738126">
    <property type="component" value="Unassembled WGS sequence"/>
</dbReference>
<dbReference type="Gene3D" id="3.30.450.20">
    <property type="entry name" value="PAS domain"/>
    <property type="match status" value="3"/>
</dbReference>
<dbReference type="Pfam" id="PF08447">
    <property type="entry name" value="PAS_3"/>
    <property type="match status" value="1"/>
</dbReference>
<dbReference type="SMART" id="SM00267">
    <property type="entry name" value="GGDEF"/>
    <property type="match status" value="1"/>
</dbReference>
<feature type="domain" description="PAC" evidence="3">
    <location>
        <begin position="90"/>
        <end position="140"/>
    </location>
</feature>
<evidence type="ECO:0000313" key="6">
    <source>
        <dbReference type="Proteomes" id="UP000738126"/>
    </source>
</evidence>
<dbReference type="CDD" id="cd00130">
    <property type="entry name" value="PAS"/>
    <property type="match status" value="1"/>
</dbReference>
<evidence type="ECO:0000259" key="3">
    <source>
        <dbReference type="PROSITE" id="PS50113"/>
    </source>
</evidence>
<keyword evidence="6" id="KW-1185">Reference proteome</keyword>
<proteinExistence type="predicted"/>
<evidence type="ECO:0000259" key="4">
    <source>
        <dbReference type="PROSITE" id="PS50887"/>
    </source>
</evidence>
<dbReference type="Pfam" id="PF00990">
    <property type="entry name" value="GGDEF"/>
    <property type="match status" value="1"/>
</dbReference>
<dbReference type="InterPro" id="IPR013655">
    <property type="entry name" value="PAS_fold_3"/>
</dbReference>
<protein>
    <recommendedName>
        <fullName evidence="1">diguanylate cyclase</fullName>
        <ecNumber evidence="1">2.7.7.65</ecNumber>
    </recommendedName>
</protein>
<dbReference type="NCBIfam" id="TIGR00254">
    <property type="entry name" value="GGDEF"/>
    <property type="match status" value="1"/>
</dbReference>
<dbReference type="InterPro" id="IPR050469">
    <property type="entry name" value="Diguanylate_Cyclase"/>
</dbReference>
<dbReference type="PANTHER" id="PTHR45138">
    <property type="entry name" value="REGULATORY COMPONENTS OF SENSORY TRANSDUCTION SYSTEM"/>
    <property type="match status" value="1"/>
</dbReference>
<dbReference type="SMART" id="SM00091">
    <property type="entry name" value="PAS"/>
    <property type="match status" value="3"/>
</dbReference>